<evidence type="ECO:0000256" key="1">
    <source>
        <dbReference type="SAM" id="SignalP"/>
    </source>
</evidence>
<organism evidence="2 3">
    <name type="scientific">Bradyrhizobium erythrophlei</name>
    <dbReference type="NCBI Taxonomy" id="1437360"/>
    <lineage>
        <taxon>Bacteria</taxon>
        <taxon>Pseudomonadati</taxon>
        <taxon>Pseudomonadota</taxon>
        <taxon>Alphaproteobacteria</taxon>
        <taxon>Hyphomicrobiales</taxon>
        <taxon>Nitrobacteraceae</taxon>
        <taxon>Bradyrhizobium</taxon>
    </lineage>
</organism>
<feature type="signal peptide" evidence="1">
    <location>
        <begin position="1"/>
        <end position="25"/>
    </location>
</feature>
<protein>
    <recommendedName>
        <fullName evidence="4">HEAT repeat-containing protein</fullName>
    </recommendedName>
</protein>
<proteinExistence type="predicted"/>
<dbReference type="OrthoDB" id="8249054at2"/>
<evidence type="ECO:0008006" key="4">
    <source>
        <dbReference type="Google" id="ProtNLM"/>
    </source>
</evidence>
<evidence type="ECO:0000313" key="2">
    <source>
        <dbReference type="EMBL" id="SED91330.1"/>
    </source>
</evidence>
<sequence>MFQIAFKQQITGVAALAILAMCVTAQVPTPASAQRSSQATTQFLSNPAELLAKNPTGGAELVSAIRELVSGDAATLQPIINLIANANKDQKAAIGAGLAQAAKVIVRTNPGLATEIQQAILNTKDQDVVLAFAAGAGDRPIGAAGGGGGGGGAGGGQTNPLQFGAGGGGGAQPIGGSGTNTPLFSYTSSVSGLGNTFANSGTVSSSVSP</sequence>
<keyword evidence="1" id="KW-0732">Signal</keyword>
<reference evidence="2 3" key="1">
    <citation type="submission" date="2016-10" db="EMBL/GenBank/DDBJ databases">
        <authorList>
            <person name="de Groot N.N."/>
        </authorList>
    </citation>
    <scope>NUCLEOTIDE SEQUENCE [LARGE SCALE GENOMIC DNA]</scope>
    <source>
        <strain evidence="2 3">MT12</strain>
    </source>
</reference>
<dbReference type="RefSeq" id="WP_092123381.1">
    <property type="nucleotide sequence ID" value="NZ_FNTH01000001.1"/>
</dbReference>
<accession>A0A1H5EJV2</accession>
<gene>
    <name evidence="2" type="ORF">SAMN05444164_6265</name>
</gene>
<name>A0A1H5EJV2_9BRAD</name>
<dbReference type="Proteomes" id="UP000198992">
    <property type="component" value="Unassembled WGS sequence"/>
</dbReference>
<dbReference type="AlphaFoldDB" id="A0A1H5EJV2"/>
<dbReference type="EMBL" id="FNTH01000001">
    <property type="protein sequence ID" value="SED91330.1"/>
    <property type="molecule type" value="Genomic_DNA"/>
</dbReference>
<evidence type="ECO:0000313" key="3">
    <source>
        <dbReference type="Proteomes" id="UP000198992"/>
    </source>
</evidence>
<feature type="chain" id="PRO_5011702683" description="HEAT repeat-containing protein" evidence="1">
    <location>
        <begin position="26"/>
        <end position="209"/>
    </location>
</feature>